<dbReference type="AlphaFoldDB" id="A0AA38MP93"/>
<dbReference type="Proteomes" id="UP001168821">
    <property type="component" value="Unassembled WGS sequence"/>
</dbReference>
<name>A0AA38MP93_9CUCU</name>
<evidence type="ECO:0000313" key="3">
    <source>
        <dbReference type="Proteomes" id="UP001168821"/>
    </source>
</evidence>
<organism evidence="2 3">
    <name type="scientific">Zophobas morio</name>
    <dbReference type="NCBI Taxonomy" id="2755281"/>
    <lineage>
        <taxon>Eukaryota</taxon>
        <taxon>Metazoa</taxon>
        <taxon>Ecdysozoa</taxon>
        <taxon>Arthropoda</taxon>
        <taxon>Hexapoda</taxon>
        <taxon>Insecta</taxon>
        <taxon>Pterygota</taxon>
        <taxon>Neoptera</taxon>
        <taxon>Endopterygota</taxon>
        <taxon>Coleoptera</taxon>
        <taxon>Polyphaga</taxon>
        <taxon>Cucujiformia</taxon>
        <taxon>Tenebrionidae</taxon>
        <taxon>Zophobas</taxon>
    </lineage>
</organism>
<evidence type="ECO:0000256" key="1">
    <source>
        <dbReference type="SAM" id="MobiDB-lite"/>
    </source>
</evidence>
<feature type="region of interest" description="Disordered" evidence="1">
    <location>
        <begin position="24"/>
        <end position="56"/>
    </location>
</feature>
<comment type="caution">
    <text evidence="2">The sequence shown here is derived from an EMBL/GenBank/DDBJ whole genome shotgun (WGS) entry which is preliminary data.</text>
</comment>
<sequence>MLSKPPARIITVFCSYRQRLESVLSKSKSQSTFGDESESTNRKGTSIRRSQTQSAMPRAIEEIQAKLQQSGESGWRKRVQQNNNSNDELRLLNMNRYNVSILSAYSGILVSTNTACLNTE</sequence>
<proteinExistence type="predicted"/>
<gene>
    <name evidence="2" type="ORF">Zmor_007363</name>
</gene>
<protein>
    <submittedName>
        <fullName evidence="2">Uncharacterized protein</fullName>
    </submittedName>
</protein>
<dbReference type="EMBL" id="JALNTZ010000002">
    <property type="protein sequence ID" value="KAJ3663054.1"/>
    <property type="molecule type" value="Genomic_DNA"/>
</dbReference>
<keyword evidence="3" id="KW-1185">Reference proteome</keyword>
<reference evidence="2" key="1">
    <citation type="journal article" date="2023" name="G3 (Bethesda)">
        <title>Whole genome assemblies of Zophobas morio and Tenebrio molitor.</title>
        <authorList>
            <person name="Kaur S."/>
            <person name="Stinson S.A."/>
            <person name="diCenzo G.C."/>
        </authorList>
    </citation>
    <scope>NUCLEOTIDE SEQUENCE</scope>
    <source>
        <strain evidence="2">QUZm001</strain>
    </source>
</reference>
<feature type="compositionally biased region" description="Polar residues" evidence="1">
    <location>
        <begin position="24"/>
        <end position="34"/>
    </location>
</feature>
<accession>A0AA38MP93</accession>
<evidence type="ECO:0000313" key="2">
    <source>
        <dbReference type="EMBL" id="KAJ3663054.1"/>
    </source>
</evidence>
<feature type="compositionally biased region" description="Polar residues" evidence="1">
    <location>
        <begin position="42"/>
        <end position="55"/>
    </location>
</feature>